<evidence type="ECO:0000259" key="3">
    <source>
        <dbReference type="PROSITE" id="PS50206"/>
    </source>
</evidence>
<protein>
    <recommendedName>
        <fullName evidence="1">tRNA uridine(34) hydroxylase</fullName>
        <ecNumber evidence="1">1.14.-.-</ecNumber>
    </recommendedName>
    <alternativeName>
        <fullName evidence="1">tRNA hydroxylation protein O</fullName>
    </alternativeName>
</protein>
<dbReference type="RefSeq" id="WP_124804690.1">
    <property type="nucleotide sequence ID" value="NZ_CP098827.1"/>
</dbReference>
<name>A0AAU7KMZ2_9GAMM</name>
<accession>A0AAU7KMZ2</accession>
<comment type="similarity">
    <text evidence="1">Belongs to the TrhO family.</text>
</comment>
<dbReference type="NCBIfam" id="NF001136">
    <property type="entry name" value="PRK00142.1-4"/>
    <property type="match status" value="1"/>
</dbReference>
<reference evidence="4" key="1">
    <citation type="submission" date="2022-06" db="EMBL/GenBank/DDBJ databases">
        <title>A novel DMS-producing enzyme.</title>
        <authorList>
            <person name="Zhang Y."/>
        </authorList>
    </citation>
    <scope>NUCLEOTIDE SEQUENCE</scope>
    <source>
        <strain evidence="4">RT37</strain>
    </source>
</reference>
<dbReference type="SUPFAM" id="SSF52821">
    <property type="entry name" value="Rhodanese/Cell cycle control phosphatase"/>
    <property type="match status" value="1"/>
</dbReference>
<organism evidence="4">
    <name type="scientific">Halomonas sp. RT37</name>
    <dbReference type="NCBI Taxonomy" id="2950872"/>
    <lineage>
        <taxon>Bacteria</taxon>
        <taxon>Pseudomonadati</taxon>
        <taxon>Pseudomonadota</taxon>
        <taxon>Gammaproteobacteria</taxon>
        <taxon>Oceanospirillales</taxon>
        <taxon>Halomonadaceae</taxon>
        <taxon>Halomonas</taxon>
    </lineage>
</organism>
<evidence type="ECO:0000256" key="1">
    <source>
        <dbReference type="HAMAP-Rule" id="MF_00469"/>
    </source>
</evidence>
<dbReference type="InterPro" id="IPR020936">
    <property type="entry name" value="TrhO"/>
</dbReference>
<dbReference type="AlphaFoldDB" id="A0AAU7KMZ2"/>
<evidence type="ECO:0000256" key="2">
    <source>
        <dbReference type="SAM" id="MobiDB-lite"/>
    </source>
</evidence>
<dbReference type="PROSITE" id="PS50206">
    <property type="entry name" value="RHODANESE_3"/>
    <property type="match status" value="1"/>
</dbReference>
<sequence>MSHDTSSPDTATETATSGPDTLVVCALYKFVTLDDYKALREPLLDTLLEHQVRGTLLLAREGINGTVAGTRQGIDAVLAWLRADPRLAELDTKESLTRRAPFMRTKVKLKREIVTMGVEGIDPRHTVGTYVDPKDWNELIQDPEVLLIDTRNDYEVEVGTFEGAVNPATSAFRDFPEYVKKTLDPSRHKKVAMFCTGGIRCEKSTAYLKEQGFEDVYHLKGGILKYLEDVPKDKTLWRGECFVFDDRVTVDHDLKPGRYDQCHACRMPITEQDKQSEYYEKGVCCPRCYDRLSDEQKARFAERERQMRLARERGEAHLGADAVARMEERREAKRRAREAAREANRQQG</sequence>
<comment type="function">
    <text evidence="1">Catalyzes oxygen-dependent 5-hydroxyuridine (ho5U) modification at position 34 in tRNAs.</text>
</comment>
<dbReference type="InterPro" id="IPR001763">
    <property type="entry name" value="Rhodanese-like_dom"/>
</dbReference>
<evidence type="ECO:0000313" key="4">
    <source>
        <dbReference type="EMBL" id="XBO72847.1"/>
    </source>
</evidence>
<dbReference type="PANTHER" id="PTHR43268">
    <property type="entry name" value="THIOSULFATE SULFURTRANSFERASE/RHODANESE-LIKE DOMAIN-CONTAINING PROTEIN 2"/>
    <property type="match status" value="1"/>
</dbReference>
<dbReference type="InterPro" id="IPR036873">
    <property type="entry name" value="Rhodanese-like_dom_sf"/>
</dbReference>
<dbReference type="EC" id="1.14.-.-" evidence="1"/>
<keyword evidence="1" id="KW-0560">Oxidoreductase</keyword>
<dbReference type="Pfam" id="PF17773">
    <property type="entry name" value="UPF0176_N"/>
    <property type="match status" value="1"/>
</dbReference>
<dbReference type="PANTHER" id="PTHR43268:SF3">
    <property type="entry name" value="RHODANESE-LIKE DOMAIN-CONTAINING PROTEIN 7-RELATED"/>
    <property type="match status" value="1"/>
</dbReference>
<dbReference type="SMART" id="SM00450">
    <property type="entry name" value="RHOD"/>
    <property type="match status" value="1"/>
</dbReference>
<keyword evidence="1" id="KW-0819">tRNA processing</keyword>
<feature type="domain" description="Rhodanese" evidence="3">
    <location>
        <begin position="141"/>
        <end position="235"/>
    </location>
</feature>
<dbReference type="Pfam" id="PF00581">
    <property type="entry name" value="Rhodanese"/>
    <property type="match status" value="1"/>
</dbReference>
<gene>
    <name evidence="1" type="primary">trhO</name>
    <name evidence="4" type="ORF">NFG58_09175</name>
</gene>
<dbReference type="InterPro" id="IPR040503">
    <property type="entry name" value="TRHO_N"/>
</dbReference>
<dbReference type="Gene3D" id="3.40.250.10">
    <property type="entry name" value="Rhodanese-like domain"/>
    <property type="match status" value="1"/>
</dbReference>
<dbReference type="HAMAP" id="MF_00469">
    <property type="entry name" value="TrhO"/>
    <property type="match status" value="1"/>
</dbReference>
<dbReference type="GO" id="GO:0006400">
    <property type="term" value="P:tRNA modification"/>
    <property type="evidence" value="ECO:0007669"/>
    <property type="project" value="UniProtKB-UniRule"/>
</dbReference>
<comment type="catalytic activity">
    <reaction evidence="1">
        <text>uridine(34) in tRNA + AH2 + O2 = 5-hydroxyuridine(34) in tRNA + A + H2O</text>
        <dbReference type="Rhea" id="RHEA:64224"/>
        <dbReference type="Rhea" id="RHEA-COMP:11727"/>
        <dbReference type="Rhea" id="RHEA-COMP:13381"/>
        <dbReference type="ChEBI" id="CHEBI:13193"/>
        <dbReference type="ChEBI" id="CHEBI:15377"/>
        <dbReference type="ChEBI" id="CHEBI:15379"/>
        <dbReference type="ChEBI" id="CHEBI:17499"/>
        <dbReference type="ChEBI" id="CHEBI:65315"/>
        <dbReference type="ChEBI" id="CHEBI:136877"/>
    </reaction>
</comment>
<dbReference type="GO" id="GO:0016705">
    <property type="term" value="F:oxidoreductase activity, acting on paired donors, with incorporation or reduction of molecular oxygen"/>
    <property type="evidence" value="ECO:0007669"/>
    <property type="project" value="UniProtKB-UniRule"/>
</dbReference>
<proteinExistence type="inferred from homology"/>
<dbReference type="Gene3D" id="3.30.70.100">
    <property type="match status" value="1"/>
</dbReference>
<dbReference type="EMBL" id="CP098827">
    <property type="protein sequence ID" value="XBO72847.1"/>
    <property type="molecule type" value="Genomic_DNA"/>
</dbReference>
<feature type="region of interest" description="Disordered" evidence="2">
    <location>
        <begin position="320"/>
        <end position="348"/>
    </location>
</feature>
<dbReference type="CDD" id="cd01518">
    <property type="entry name" value="RHOD_YceA"/>
    <property type="match status" value="1"/>
</dbReference>